<dbReference type="Proteomes" id="UP000509626">
    <property type="component" value="Chromosome"/>
</dbReference>
<accession>A0A7D5QJP3</accession>
<evidence type="ECO:0000313" key="3">
    <source>
        <dbReference type="Proteomes" id="UP000509626"/>
    </source>
</evidence>
<name>A0A7D5QJP3_9EURY</name>
<dbReference type="OrthoDB" id="340197at2157"/>
<evidence type="ECO:0000256" key="1">
    <source>
        <dbReference type="SAM" id="MobiDB-lite"/>
    </source>
</evidence>
<keyword evidence="3" id="KW-1185">Reference proteome</keyword>
<organism evidence="2 3">
    <name type="scientific">Halorarum salinum</name>
    <dbReference type="NCBI Taxonomy" id="2743089"/>
    <lineage>
        <taxon>Archaea</taxon>
        <taxon>Methanobacteriati</taxon>
        <taxon>Methanobacteriota</taxon>
        <taxon>Stenosarchaea group</taxon>
        <taxon>Halobacteria</taxon>
        <taxon>Halobacteriales</taxon>
        <taxon>Haloferacaceae</taxon>
        <taxon>Halorarum</taxon>
    </lineage>
</organism>
<evidence type="ECO:0008006" key="4">
    <source>
        <dbReference type="Google" id="ProtNLM"/>
    </source>
</evidence>
<dbReference type="KEGG" id="halu:HUG12_19685"/>
<dbReference type="GeneID" id="56039730"/>
<dbReference type="RefSeq" id="WP_179270408.1">
    <property type="nucleotide sequence ID" value="NZ_CP058579.1"/>
</dbReference>
<reference evidence="2 3" key="1">
    <citation type="submission" date="2020-06" db="EMBL/GenBank/DDBJ databases">
        <title>NJ-3-1, isolated from saline soil.</title>
        <authorList>
            <person name="Cui H.L."/>
            <person name="Shi X."/>
        </authorList>
    </citation>
    <scope>NUCLEOTIDE SEQUENCE [LARGE SCALE GENOMIC DNA]</scope>
    <source>
        <strain evidence="2 3">NJ-3-1</strain>
    </source>
</reference>
<sequence>MEHFTETHVGMTVVDQRGEPIGKIAGIEGGTARLKPGTGVESRMGASADPEVDALDVRPEQVEAVTDEFVRVDLDDG</sequence>
<feature type="region of interest" description="Disordered" evidence="1">
    <location>
        <begin position="29"/>
        <end position="51"/>
    </location>
</feature>
<dbReference type="EMBL" id="CP058579">
    <property type="protein sequence ID" value="QLG63824.1"/>
    <property type="molecule type" value="Genomic_DNA"/>
</dbReference>
<protein>
    <recommendedName>
        <fullName evidence="4">PRC-barrel domain-containing protein</fullName>
    </recommendedName>
</protein>
<gene>
    <name evidence="2" type="ORF">HUG12_19685</name>
</gene>
<proteinExistence type="predicted"/>
<evidence type="ECO:0000313" key="2">
    <source>
        <dbReference type="EMBL" id="QLG63824.1"/>
    </source>
</evidence>
<dbReference type="AlphaFoldDB" id="A0A7D5QJP3"/>